<dbReference type="EMBL" id="KQ087216">
    <property type="protein sequence ID" value="KLT41580.1"/>
    <property type="molecule type" value="Genomic_DNA"/>
</dbReference>
<reference evidence="2 3" key="1">
    <citation type="submission" date="2015-03" db="EMBL/GenBank/DDBJ databases">
        <title>Genomics and transcriptomics of the oil-accumulating basidiomycete yeast T. oleaginosus allow insights into substrate utilization and the diverse evolutionary trajectories of mating systems in fungi.</title>
        <authorList>
            <consortium name="DOE Joint Genome Institute"/>
            <person name="Kourist R."/>
            <person name="Kracht O."/>
            <person name="Bracharz F."/>
            <person name="Lipzen A."/>
            <person name="Nolan M."/>
            <person name="Ohm R."/>
            <person name="Grigoriev I."/>
            <person name="Sun S."/>
            <person name="Heitman J."/>
            <person name="Bruck T."/>
            <person name="Nowrousian M."/>
        </authorList>
    </citation>
    <scope>NUCLEOTIDE SEQUENCE [LARGE SCALE GENOMIC DNA]</scope>
    <source>
        <strain evidence="2 3">IBC0246</strain>
    </source>
</reference>
<name>A0A0J0XKG9_9TREE</name>
<dbReference type="Proteomes" id="UP000053611">
    <property type="component" value="Unassembled WGS sequence"/>
</dbReference>
<evidence type="ECO:0000313" key="2">
    <source>
        <dbReference type="EMBL" id="KLT41580.1"/>
    </source>
</evidence>
<feature type="region of interest" description="Disordered" evidence="1">
    <location>
        <begin position="1"/>
        <end position="47"/>
    </location>
</feature>
<sequence>MLGGPPTGRSKGASRRHNSQRTCVSPQIRRLRRSRSRVASRDSTSCRHSRVAASVQWPRRPSLQLAARGSHILPVDYSSSHLILQQNVGGVNVRASRAARRSGERALAPFSAFSASLRFPRSPCPRPPRSLRSPRLDLAPSECHVPSHASMRSTLRASIMA</sequence>
<protein>
    <submittedName>
        <fullName evidence="2">Uncharacterized protein</fullName>
    </submittedName>
</protein>
<dbReference type="RefSeq" id="XP_018278071.1">
    <property type="nucleotide sequence ID" value="XM_018419367.1"/>
</dbReference>
<organism evidence="2 3">
    <name type="scientific">Cutaneotrichosporon oleaginosum</name>
    <dbReference type="NCBI Taxonomy" id="879819"/>
    <lineage>
        <taxon>Eukaryota</taxon>
        <taxon>Fungi</taxon>
        <taxon>Dikarya</taxon>
        <taxon>Basidiomycota</taxon>
        <taxon>Agaricomycotina</taxon>
        <taxon>Tremellomycetes</taxon>
        <taxon>Trichosporonales</taxon>
        <taxon>Trichosporonaceae</taxon>
        <taxon>Cutaneotrichosporon</taxon>
    </lineage>
</organism>
<keyword evidence="3" id="KW-1185">Reference proteome</keyword>
<dbReference type="GeneID" id="28979970"/>
<dbReference type="AlphaFoldDB" id="A0A0J0XKG9"/>
<proteinExistence type="predicted"/>
<evidence type="ECO:0000313" key="3">
    <source>
        <dbReference type="Proteomes" id="UP000053611"/>
    </source>
</evidence>
<feature type="compositionally biased region" description="Basic residues" evidence="1">
    <location>
        <begin position="29"/>
        <end position="38"/>
    </location>
</feature>
<accession>A0A0J0XKG9</accession>
<gene>
    <name evidence="2" type="ORF">CC85DRAFT_118736</name>
</gene>
<evidence type="ECO:0000256" key="1">
    <source>
        <dbReference type="SAM" id="MobiDB-lite"/>
    </source>
</evidence>